<dbReference type="InterPro" id="IPR038670">
    <property type="entry name" value="HslJ-like_sf"/>
</dbReference>
<proteinExistence type="predicted"/>
<evidence type="ECO:0000313" key="2">
    <source>
        <dbReference type="EMBL" id="MBC6491177.1"/>
    </source>
</evidence>
<dbReference type="Gene3D" id="2.40.128.270">
    <property type="match status" value="1"/>
</dbReference>
<dbReference type="EMBL" id="MBUA01000012">
    <property type="protein sequence ID" value="MBC6491177.1"/>
    <property type="molecule type" value="Genomic_DNA"/>
</dbReference>
<dbReference type="InterPro" id="IPR005184">
    <property type="entry name" value="DUF306_Meta_HslJ"/>
</dbReference>
<feature type="domain" description="DUF306" evidence="1">
    <location>
        <begin position="22"/>
        <end position="124"/>
    </location>
</feature>
<comment type="caution">
    <text evidence="2">The sequence shown here is derived from an EMBL/GenBank/DDBJ whole genome shotgun (WGS) entry which is preliminary data.</text>
</comment>
<protein>
    <recommendedName>
        <fullName evidence="1">DUF306 domain-containing protein</fullName>
    </recommendedName>
</protein>
<name>A0ABR7M897_9BACT</name>
<evidence type="ECO:0000313" key="3">
    <source>
        <dbReference type="Proteomes" id="UP000765802"/>
    </source>
</evidence>
<reference evidence="2 3" key="1">
    <citation type="submission" date="2016-07" db="EMBL/GenBank/DDBJ databases">
        <title>Genome analysis of Flavihumibacter stibioxidans YS-17.</title>
        <authorList>
            <person name="Shi K."/>
            <person name="Han Y."/>
            <person name="Wang G."/>
        </authorList>
    </citation>
    <scope>NUCLEOTIDE SEQUENCE [LARGE SCALE GENOMIC DNA]</scope>
    <source>
        <strain evidence="2 3">YS-17</strain>
    </source>
</reference>
<sequence length="133" mass="15160">MGWMTLSGFPETVLQSGGQNTINGNWHMVFFHSPEFDPGVLFPEKQPYMRLDSSTLRASGSTGCNRFSGQFVAVNQQFRFAMDKMILTRMACKGPGEGIFLETIGRVNRYRLTNDTLVFLQNDTVLIRWKKKN</sequence>
<gene>
    <name evidence="2" type="ORF">BC349_09050</name>
</gene>
<dbReference type="Pfam" id="PF03724">
    <property type="entry name" value="META"/>
    <property type="match status" value="1"/>
</dbReference>
<organism evidence="2 3">
    <name type="scientific">Flavihumibacter stibioxidans</name>
    <dbReference type="NCBI Taxonomy" id="1834163"/>
    <lineage>
        <taxon>Bacteria</taxon>
        <taxon>Pseudomonadati</taxon>
        <taxon>Bacteroidota</taxon>
        <taxon>Chitinophagia</taxon>
        <taxon>Chitinophagales</taxon>
        <taxon>Chitinophagaceae</taxon>
        <taxon>Flavihumibacter</taxon>
    </lineage>
</organism>
<accession>A0ABR7M897</accession>
<dbReference type="Proteomes" id="UP000765802">
    <property type="component" value="Unassembled WGS sequence"/>
</dbReference>
<keyword evidence="3" id="KW-1185">Reference proteome</keyword>
<evidence type="ECO:0000259" key="1">
    <source>
        <dbReference type="Pfam" id="PF03724"/>
    </source>
</evidence>